<evidence type="ECO:0000313" key="4">
    <source>
        <dbReference type="Proteomes" id="UP001390339"/>
    </source>
</evidence>
<dbReference type="InterPro" id="IPR052895">
    <property type="entry name" value="HetReg/Transcr_Mod"/>
</dbReference>
<dbReference type="PANTHER" id="PTHR24148:SF73">
    <property type="entry name" value="HET DOMAIN PROTEIN (AFU_ORTHOLOGUE AFUA_8G01020)"/>
    <property type="match status" value="1"/>
</dbReference>
<name>A0ABR2HNL6_9PEZI</name>
<accession>A0ABR2HNL6</accession>
<sequence length="692" mass="77906">MPEATTDSRAAAREMQKPLASHYATLSSTYRSLDEERKEIRLFQLLPADDENAPIQGRLHHHSLSDKPVYNTVSYVWGDPSLTGEEIEVDGKLLRVTPNLHGLLRNLRSSQETNLLWIDAICVNQKDLPERSHQVAMMRQIYEYCRADLVWLGPTADADASDGNDMEAALQLFERISGNDIRGLQDLGYSFMGLRHPSAEGDEVEEEKEPSWKITKEEKSILEHVLVRPAIWNRIWIVQELACAPKIILAAGKARLEWDQVAQFLGPLPAADAFHRHFGSHGRSTRKKYLILLEKIKRIHDQRTLTQKGERQELLDVLARWSGSSSTDPRDRIYGVIGLAPKKLGIPVDYSRTIQDVHVDTAQAIINSSANLDIIAQDPWQHERVPVSASGSNQEQFVQLPSWVPSFSVPLEAADPRRSLLFAQRGIFNCGPSTCHVPCSITDDRALRTRGVLLDSVGKASPGQERVGYSRHEDTAYKWMRFCLGDTLLDESCPAYVSGEPAFTAYWRTLAADRTGFPMRRLQADEIGTLDSILRSRMKQRIARHSNTPEHETSSTESAGLGDVLRTLQSTRHKEPSDPSQQERRYLFDGTICDSIWCYTHTNWCFNLSEKGLYAMLLRGCVQQGDTIACLEGAKVPLVLRRVARDESSLGDAPRFKVIGPAYVHGFMDMEAFESVELRGRLGLKTEEILLV</sequence>
<feature type="region of interest" description="Disordered" evidence="1">
    <location>
        <begin position="541"/>
        <end position="562"/>
    </location>
</feature>
<dbReference type="InterPro" id="IPR010730">
    <property type="entry name" value="HET"/>
</dbReference>
<evidence type="ECO:0000313" key="3">
    <source>
        <dbReference type="EMBL" id="KAK8850781.1"/>
    </source>
</evidence>
<feature type="domain" description="Heterokaryon incompatibility" evidence="2">
    <location>
        <begin position="70"/>
        <end position="240"/>
    </location>
</feature>
<reference evidence="3 4" key="1">
    <citation type="journal article" date="2024" name="IMA Fungus">
        <title>Apiospora arundinis, a panoply of carbohydrate-active enzymes and secondary metabolites.</title>
        <authorList>
            <person name="Sorensen T."/>
            <person name="Petersen C."/>
            <person name="Muurmann A.T."/>
            <person name="Christiansen J.V."/>
            <person name="Brundto M.L."/>
            <person name="Overgaard C.K."/>
            <person name="Boysen A.T."/>
            <person name="Wollenberg R.D."/>
            <person name="Larsen T.O."/>
            <person name="Sorensen J.L."/>
            <person name="Nielsen K.L."/>
            <person name="Sondergaard T.E."/>
        </authorList>
    </citation>
    <scope>NUCLEOTIDE SEQUENCE [LARGE SCALE GENOMIC DNA]</scope>
    <source>
        <strain evidence="3 4">AAU 773</strain>
    </source>
</reference>
<evidence type="ECO:0000259" key="2">
    <source>
        <dbReference type="Pfam" id="PF06985"/>
    </source>
</evidence>
<dbReference type="PANTHER" id="PTHR24148">
    <property type="entry name" value="ANKYRIN REPEAT DOMAIN-CONTAINING PROTEIN 39 HOMOLOG-RELATED"/>
    <property type="match status" value="1"/>
</dbReference>
<evidence type="ECO:0000256" key="1">
    <source>
        <dbReference type="SAM" id="MobiDB-lite"/>
    </source>
</evidence>
<proteinExistence type="predicted"/>
<organism evidence="3 4">
    <name type="scientific">Apiospora arundinis</name>
    <dbReference type="NCBI Taxonomy" id="335852"/>
    <lineage>
        <taxon>Eukaryota</taxon>
        <taxon>Fungi</taxon>
        <taxon>Dikarya</taxon>
        <taxon>Ascomycota</taxon>
        <taxon>Pezizomycotina</taxon>
        <taxon>Sordariomycetes</taxon>
        <taxon>Xylariomycetidae</taxon>
        <taxon>Amphisphaeriales</taxon>
        <taxon>Apiosporaceae</taxon>
        <taxon>Apiospora</taxon>
    </lineage>
</organism>
<protein>
    <submittedName>
        <fullName evidence="3">Het domain containing protein</fullName>
    </submittedName>
</protein>
<dbReference type="Proteomes" id="UP001390339">
    <property type="component" value="Unassembled WGS sequence"/>
</dbReference>
<keyword evidence="4" id="KW-1185">Reference proteome</keyword>
<dbReference type="EMBL" id="JAPCWZ010000009">
    <property type="protein sequence ID" value="KAK8850781.1"/>
    <property type="molecule type" value="Genomic_DNA"/>
</dbReference>
<dbReference type="Pfam" id="PF06985">
    <property type="entry name" value="HET"/>
    <property type="match status" value="1"/>
</dbReference>
<comment type="caution">
    <text evidence="3">The sequence shown here is derived from an EMBL/GenBank/DDBJ whole genome shotgun (WGS) entry which is preliminary data.</text>
</comment>
<gene>
    <name evidence="3" type="ORF">PGQ11_013260</name>
</gene>